<dbReference type="OrthoDB" id="849313at2"/>
<keyword evidence="4" id="KW-1185">Reference proteome</keyword>
<accession>A0A1T5JAM5</accession>
<evidence type="ECO:0000313" key="4">
    <source>
        <dbReference type="Proteomes" id="UP000189777"/>
    </source>
</evidence>
<dbReference type="InterPro" id="IPR000600">
    <property type="entry name" value="ROK"/>
</dbReference>
<dbReference type="InterPro" id="IPR043129">
    <property type="entry name" value="ATPase_NBD"/>
</dbReference>
<evidence type="ECO:0000256" key="1">
    <source>
        <dbReference type="ARBA" id="ARBA00006479"/>
    </source>
</evidence>
<dbReference type="EMBL" id="FUZQ01000002">
    <property type="protein sequence ID" value="SKC48587.1"/>
    <property type="molecule type" value="Genomic_DNA"/>
</dbReference>
<comment type="similarity">
    <text evidence="1">Belongs to the ROK (NagC/XylR) family.</text>
</comment>
<proteinExistence type="inferred from homology"/>
<dbReference type="STRING" id="526729.SAMN04324258_1220"/>
<dbReference type="Gene3D" id="3.30.420.40">
    <property type="match status" value="2"/>
</dbReference>
<feature type="compositionally biased region" description="Low complexity" evidence="2">
    <location>
        <begin position="10"/>
        <end position="21"/>
    </location>
</feature>
<organism evidence="3 4">
    <name type="scientific">Krasilnikoviella flava</name>
    <dbReference type="NCBI Taxonomy" id="526729"/>
    <lineage>
        <taxon>Bacteria</taxon>
        <taxon>Bacillati</taxon>
        <taxon>Actinomycetota</taxon>
        <taxon>Actinomycetes</taxon>
        <taxon>Micrococcales</taxon>
        <taxon>Promicromonosporaceae</taxon>
        <taxon>Krasilnikoviella</taxon>
    </lineage>
</organism>
<dbReference type="SUPFAM" id="SSF53067">
    <property type="entry name" value="Actin-like ATPase domain"/>
    <property type="match status" value="1"/>
</dbReference>
<dbReference type="GO" id="GO:0016301">
    <property type="term" value="F:kinase activity"/>
    <property type="evidence" value="ECO:0007669"/>
    <property type="project" value="UniProtKB-KW"/>
</dbReference>
<sequence>MVDSGATARTPGTLPDGGTDTSPARPPAPSDVLTLAVDCGGGGIKAAVLDSAGTAHAAPVRVPTPYPLPPRLLLDTVAGIAERLPAAHRVTLGMPGMIRHGVVVHTPHYITRSGPRSRVLPDLVEAWASFDVRGALARRLGVPAMVLNDAEVHGAGVVAGSGVELVLTLGTGLGSALFDGGRLAPHLEWSHAPVRRGATYDQYVGEPERRRLGDGLWSRRVVAMIDGLRPVFLWDRLYLGGGNSRRITPNALDRLGDDVVVVPNSAALVGGARAWDLPLA</sequence>
<reference evidence="3 4" key="1">
    <citation type="submission" date="2017-02" db="EMBL/GenBank/DDBJ databases">
        <authorList>
            <person name="Peterson S.W."/>
        </authorList>
    </citation>
    <scope>NUCLEOTIDE SEQUENCE [LARGE SCALE GENOMIC DNA]</scope>
    <source>
        <strain evidence="3 4">DSM 21481</strain>
    </source>
</reference>
<name>A0A1T5JAM5_9MICO</name>
<evidence type="ECO:0000313" key="3">
    <source>
        <dbReference type="EMBL" id="SKC48587.1"/>
    </source>
</evidence>
<protein>
    <submittedName>
        <fullName evidence="3">Polyphosphate glucokinase</fullName>
    </submittedName>
</protein>
<dbReference type="Pfam" id="PF00480">
    <property type="entry name" value="ROK"/>
    <property type="match status" value="1"/>
</dbReference>
<evidence type="ECO:0000256" key="2">
    <source>
        <dbReference type="SAM" id="MobiDB-lite"/>
    </source>
</evidence>
<feature type="region of interest" description="Disordered" evidence="2">
    <location>
        <begin position="1"/>
        <end position="30"/>
    </location>
</feature>
<keyword evidence="3" id="KW-0808">Transferase</keyword>
<dbReference type="AlphaFoldDB" id="A0A1T5JAM5"/>
<gene>
    <name evidence="3" type="ORF">SAMN04324258_1220</name>
</gene>
<keyword evidence="3" id="KW-0418">Kinase</keyword>
<dbReference type="Proteomes" id="UP000189777">
    <property type="component" value="Unassembled WGS sequence"/>
</dbReference>